<dbReference type="SMART" id="SM00244">
    <property type="entry name" value="PHB"/>
    <property type="match status" value="1"/>
</dbReference>
<evidence type="ECO:0000259" key="1">
    <source>
        <dbReference type="SMART" id="SM00244"/>
    </source>
</evidence>
<reference evidence="2" key="2">
    <citation type="journal article" date="2024" name="Plant">
        <title>Genomic evolution and insights into agronomic trait innovations of Sesamum species.</title>
        <authorList>
            <person name="Miao H."/>
            <person name="Wang L."/>
            <person name="Qu L."/>
            <person name="Liu H."/>
            <person name="Sun Y."/>
            <person name="Le M."/>
            <person name="Wang Q."/>
            <person name="Wei S."/>
            <person name="Zheng Y."/>
            <person name="Lin W."/>
            <person name="Duan Y."/>
            <person name="Cao H."/>
            <person name="Xiong S."/>
            <person name="Wang X."/>
            <person name="Wei L."/>
            <person name="Li C."/>
            <person name="Ma Q."/>
            <person name="Ju M."/>
            <person name="Zhao R."/>
            <person name="Li G."/>
            <person name="Mu C."/>
            <person name="Tian Q."/>
            <person name="Mei H."/>
            <person name="Zhang T."/>
            <person name="Gao T."/>
            <person name="Zhang H."/>
        </authorList>
    </citation>
    <scope>NUCLEOTIDE SEQUENCE</scope>
    <source>
        <strain evidence="2">KEN8</strain>
    </source>
</reference>
<feature type="domain" description="Band 7" evidence="1">
    <location>
        <begin position="7"/>
        <end position="167"/>
    </location>
</feature>
<dbReference type="Pfam" id="PF01145">
    <property type="entry name" value="Band_7"/>
    <property type="match status" value="1"/>
</dbReference>
<dbReference type="Gene3D" id="3.30.479.30">
    <property type="entry name" value="Band 7 domain"/>
    <property type="match status" value="1"/>
</dbReference>
<dbReference type="InterPro" id="IPR050710">
    <property type="entry name" value="Band7/mec-2_domain"/>
</dbReference>
<dbReference type="PANTHER" id="PTHR43327:SF11">
    <property type="entry name" value="HYPERSENSITIVE-INDUCED RESPONSE PROTEIN 4"/>
    <property type="match status" value="1"/>
</dbReference>
<dbReference type="PANTHER" id="PTHR43327">
    <property type="entry name" value="STOMATIN-LIKE PROTEIN 2, MITOCHONDRIAL"/>
    <property type="match status" value="1"/>
</dbReference>
<dbReference type="InterPro" id="IPR001107">
    <property type="entry name" value="Band_7"/>
</dbReference>
<name>A0AAW2QWH1_9LAMI</name>
<dbReference type="SUPFAM" id="SSF117892">
    <property type="entry name" value="Band 7/SPFH domain"/>
    <property type="match status" value="1"/>
</dbReference>
<proteinExistence type="predicted"/>
<dbReference type="EMBL" id="JACGWM010000005">
    <property type="protein sequence ID" value="KAL0371621.1"/>
    <property type="molecule type" value="Genomic_DNA"/>
</dbReference>
<dbReference type="CDD" id="cd03407">
    <property type="entry name" value="SPFH_like_u4"/>
    <property type="match status" value="1"/>
</dbReference>
<reference evidence="2" key="1">
    <citation type="submission" date="2020-06" db="EMBL/GenBank/DDBJ databases">
        <authorList>
            <person name="Li T."/>
            <person name="Hu X."/>
            <person name="Zhang T."/>
            <person name="Song X."/>
            <person name="Zhang H."/>
            <person name="Dai N."/>
            <person name="Sheng W."/>
            <person name="Hou X."/>
            <person name="Wei L."/>
        </authorList>
    </citation>
    <scope>NUCLEOTIDE SEQUENCE</scope>
    <source>
        <strain evidence="2">KEN8</strain>
        <tissue evidence="2">Leaf</tissue>
    </source>
</reference>
<sequence length="316" mass="35401">MGNAYCVFCGCVDQASIGVVEKWGRFYRLAHPGFHWFNPLAGECLAGILTTRISSLDVKIETKTKDNVFVQLHCSIQYRVIKENADDAFYELQNPREQIQSYVFDVVRAHVPRMTLDELFEQKGDVAQAVLEELEKVMGAYGYNIEHILMVDIIPDPSVRKAMNEINAAQRMQLASVYKGEAEKILQVKKAEADAEAKYLGGVGVARQRQAITDGLRENILNFSHKVEGTSAKEVMDLIMITQYFDTIKDLGNGSKNTTVFIPHGPGHVRILDDWKSLPLRIKSGKLTVVTEPRSRALNSEGSSSSILIHRVQLMS</sequence>
<dbReference type="InterPro" id="IPR036013">
    <property type="entry name" value="Band_7/SPFH_dom_sf"/>
</dbReference>
<comment type="caution">
    <text evidence="2">The sequence shown here is derived from an EMBL/GenBank/DDBJ whole genome shotgun (WGS) entry which is preliminary data.</text>
</comment>
<accession>A0AAW2QWH1</accession>
<protein>
    <submittedName>
        <fullName evidence="2">Hypersensitive-induced response protein 4</fullName>
    </submittedName>
</protein>
<dbReference type="AlphaFoldDB" id="A0AAW2QWH1"/>
<evidence type="ECO:0000313" key="2">
    <source>
        <dbReference type="EMBL" id="KAL0371621.1"/>
    </source>
</evidence>
<organism evidence="2">
    <name type="scientific">Sesamum calycinum</name>
    <dbReference type="NCBI Taxonomy" id="2727403"/>
    <lineage>
        <taxon>Eukaryota</taxon>
        <taxon>Viridiplantae</taxon>
        <taxon>Streptophyta</taxon>
        <taxon>Embryophyta</taxon>
        <taxon>Tracheophyta</taxon>
        <taxon>Spermatophyta</taxon>
        <taxon>Magnoliopsida</taxon>
        <taxon>eudicotyledons</taxon>
        <taxon>Gunneridae</taxon>
        <taxon>Pentapetalae</taxon>
        <taxon>asterids</taxon>
        <taxon>lamiids</taxon>
        <taxon>Lamiales</taxon>
        <taxon>Pedaliaceae</taxon>
        <taxon>Sesamum</taxon>
    </lineage>
</organism>
<gene>
    <name evidence="2" type="ORF">Scaly_0843700</name>
</gene>